<feature type="signal peptide" evidence="1">
    <location>
        <begin position="1"/>
        <end position="19"/>
    </location>
</feature>
<organism evidence="2 3">
    <name type="scientific">Clytia hemisphaerica</name>
    <dbReference type="NCBI Taxonomy" id="252671"/>
    <lineage>
        <taxon>Eukaryota</taxon>
        <taxon>Metazoa</taxon>
        <taxon>Cnidaria</taxon>
        <taxon>Hydrozoa</taxon>
        <taxon>Hydroidolina</taxon>
        <taxon>Leptothecata</taxon>
        <taxon>Obeliida</taxon>
        <taxon>Clytiidae</taxon>
        <taxon>Clytia</taxon>
    </lineage>
</organism>
<name>A0A7M5UL02_9CNID</name>
<dbReference type="Proteomes" id="UP000594262">
    <property type="component" value="Unplaced"/>
</dbReference>
<dbReference type="OrthoDB" id="7753362at2759"/>
<accession>A0A7M5UL02</accession>
<evidence type="ECO:0008006" key="4">
    <source>
        <dbReference type="Google" id="ProtNLM"/>
    </source>
</evidence>
<proteinExistence type="predicted"/>
<evidence type="ECO:0000313" key="3">
    <source>
        <dbReference type="Proteomes" id="UP000594262"/>
    </source>
</evidence>
<reference evidence="2" key="1">
    <citation type="submission" date="2021-01" db="UniProtKB">
        <authorList>
            <consortium name="EnsemblMetazoa"/>
        </authorList>
    </citation>
    <scope>IDENTIFICATION</scope>
</reference>
<feature type="chain" id="PRO_5029731206" description="Cnidarian restricted protein" evidence="1">
    <location>
        <begin position="20"/>
        <end position="147"/>
    </location>
</feature>
<protein>
    <recommendedName>
        <fullName evidence="4">Cnidarian restricted protein</fullName>
    </recommendedName>
</protein>
<dbReference type="EnsemblMetazoa" id="CLYHEMT011446.1">
    <property type="protein sequence ID" value="CLYHEMP011446.1"/>
    <property type="gene ID" value="CLYHEMG011446"/>
</dbReference>
<keyword evidence="3" id="KW-1185">Reference proteome</keyword>
<evidence type="ECO:0000256" key="1">
    <source>
        <dbReference type="SAM" id="SignalP"/>
    </source>
</evidence>
<keyword evidence="1" id="KW-0732">Signal</keyword>
<sequence>MKTLTIICLVLALCGATLAARYPTWPQEFRWNSAGSVDGMACTRIHESADKAGTWLDNYFCHASAPGIQGVGMRWSSAGPISGMRCTYIVERAEPLRTTWLDNFLCVPSDSPFRFSWSSAGPIKGKKCIQWHESADPHTWHDNYLCM</sequence>
<dbReference type="AlphaFoldDB" id="A0A7M5UL02"/>
<evidence type="ECO:0000313" key="2">
    <source>
        <dbReference type="EnsemblMetazoa" id="CLYHEMP011446.1"/>
    </source>
</evidence>